<feature type="transmembrane region" description="Helical" evidence="1">
    <location>
        <begin position="166"/>
        <end position="185"/>
    </location>
</feature>
<reference evidence="3" key="1">
    <citation type="submission" date="2017-09" db="EMBL/GenBank/DDBJ databases">
        <title>Depth-based differentiation of microbial function through sediment-hosted aquifers and enrichment of novel symbionts in the deep terrestrial subsurface.</title>
        <authorList>
            <person name="Probst A.J."/>
            <person name="Ladd B."/>
            <person name="Jarett J.K."/>
            <person name="Geller-Mcgrath D.E."/>
            <person name="Sieber C.M.K."/>
            <person name="Emerson J.B."/>
            <person name="Anantharaman K."/>
            <person name="Thomas B.C."/>
            <person name="Malmstrom R."/>
            <person name="Stieglmeier M."/>
            <person name="Klingl A."/>
            <person name="Woyke T."/>
            <person name="Ryan C.M."/>
            <person name="Banfield J.F."/>
        </authorList>
    </citation>
    <scope>NUCLEOTIDE SEQUENCE [LARGE SCALE GENOMIC DNA]</scope>
</reference>
<keyword evidence="1" id="KW-1133">Transmembrane helix</keyword>
<evidence type="ECO:0000313" key="2">
    <source>
        <dbReference type="EMBL" id="PIZ70542.1"/>
    </source>
</evidence>
<dbReference type="Proteomes" id="UP000231071">
    <property type="component" value="Unassembled WGS sequence"/>
</dbReference>
<organism evidence="2 3">
    <name type="scientific">Candidatus Portnoybacteria bacterium CG_4_10_14_0_2_um_filter_39_11</name>
    <dbReference type="NCBI Taxonomy" id="1974797"/>
    <lineage>
        <taxon>Bacteria</taxon>
        <taxon>Candidatus Portnoyibacteriota</taxon>
    </lineage>
</organism>
<evidence type="ECO:0000256" key="1">
    <source>
        <dbReference type="SAM" id="Phobius"/>
    </source>
</evidence>
<dbReference type="EMBL" id="PFOI01000046">
    <property type="protein sequence ID" value="PIZ70542.1"/>
    <property type="molecule type" value="Genomic_DNA"/>
</dbReference>
<protein>
    <submittedName>
        <fullName evidence="2">Uncharacterized protein</fullName>
    </submittedName>
</protein>
<feature type="transmembrane region" description="Helical" evidence="1">
    <location>
        <begin position="131"/>
        <end position="154"/>
    </location>
</feature>
<gene>
    <name evidence="2" type="ORF">COY09_02735</name>
</gene>
<accession>A0A2M7UH41</accession>
<feature type="transmembrane region" description="Helical" evidence="1">
    <location>
        <begin position="406"/>
        <end position="426"/>
    </location>
</feature>
<evidence type="ECO:0000313" key="3">
    <source>
        <dbReference type="Proteomes" id="UP000231071"/>
    </source>
</evidence>
<sequence length="448" mass="50845">MDLILEALQRVERRVEALLRFLWGIIGEAVAWNQDEHALPQRLIRIGQITLAIMVFLLVLCAGGFVINNLLLKVIPASLIAMVFYIMITIFQWVPRRFAKEQDNNNMPWAAWQAMNKEDREEWKQEYSRDYALSAAVRGINGWLFWIVGILDLFILVEPWRSTNQLLVFGFLFLFWSINHFFRFLGTLRVVIKGIFAVILIFLFLVRFGMETNNELALRISSGMGLAQSKSQIKRVAQDVITKENREEAGLIPQQMLYEVVEGAVLVDREGNVKTVARNNLRVWVPQEPLIIDGKLIQPKYVLGVYKRAYLPNPGPSVDRPLFKPYETLEVWVNAMDLSRQVQLRPEPQIKKSETDKANNRSQSSARGILAAGNKIRWGAFLAVVVVMIFGYWAAGKWLAPKHKTLASVCHGLAIILIALAAWSYIIGPFGQAALAGESSRQKSPTPS</sequence>
<keyword evidence="1" id="KW-0812">Transmembrane</keyword>
<dbReference type="AlphaFoldDB" id="A0A2M7UH41"/>
<name>A0A2M7UH41_9BACT</name>
<feature type="transmembrane region" description="Helical" evidence="1">
    <location>
        <begin position="46"/>
        <end position="67"/>
    </location>
</feature>
<keyword evidence="1" id="KW-0472">Membrane</keyword>
<proteinExistence type="predicted"/>
<feature type="transmembrane region" description="Helical" evidence="1">
    <location>
        <begin position="191"/>
        <end position="210"/>
    </location>
</feature>
<comment type="caution">
    <text evidence="2">The sequence shown here is derived from an EMBL/GenBank/DDBJ whole genome shotgun (WGS) entry which is preliminary data.</text>
</comment>
<feature type="transmembrane region" description="Helical" evidence="1">
    <location>
        <begin position="74"/>
        <end position="94"/>
    </location>
</feature>
<feature type="transmembrane region" description="Helical" evidence="1">
    <location>
        <begin position="376"/>
        <end position="394"/>
    </location>
</feature>
<feature type="non-terminal residue" evidence="2">
    <location>
        <position position="448"/>
    </location>
</feature>